<organism evidence="1 2">
    <name type="scientific">Nemania bipapillata</name>
    <dbReference type="NCBI Taxonomy" id="110536"/>
    <lineage>
        <taxon>Eukaryota</taxon>
        <taxon>Fungi</taxon>
        <taxon>Dikarya</taxon>
        <taxon>Ascomycota</taxon>
        <taxon>Pezizomycotina</taxon>
        <taxon>Sordariomycetes</taxon>
        <taxon>Xylariomycetidae</taxon>
        <taxon>Xylariales</taxon>
        <taxon>Xylariaceae</taxon>
        <taxon>Nemania</taxon>
    </lineage>
</organism>
<accession>A0ACC2IPW6</accession>
<reference evidence="1" key="1">
    <citation type="submission" date="2022-11" db="EMBL/GenBank/DDBJ databases">
        <title>Genome Sequence of Nemania bipapillata.</title>
        <authorList>
            <person name="Buettner E."/>
        </authorList>
    </citation>
    <scope>NUCLEOTIDE SEQUENCE</scope>
    <source>
        <strain evidence="1">CP14</strain>
    </source>
</reference>
<evidence type="ECO:0000313" key="2">
    <source>
        <dbReference type="Proteomes" id="UP001153334"/>
    </source>
</evidence>
<dbReference type="Proteomes" id="UP001153334">
    <property type="component" value="Unassembled WGS sequence"/>
</dbReference>
<comment type="caution">
    <text evidence="1">The sequence shown here is derived from an EMBL/GenBank/DDBJ whole genome shotgun (WGS) entry which is preliminary data.</text>
</comment>
<protein>
    <submittedName>
        <fullName evidence="1">Uncharacterized protein</fullName>
    </submittedName>
</protein>
<name>A0ACC2IPW6_9PEZI</name>
<keyword evidence="2" id="KW-1185">Reference proteome</keyword>
<sequence length="2274" mass="246442">MPYIGTNTPSADSSSEGGDHFARLGGGQSIVDDATYADNVRNTFQGYTEKPLSEQLEPIAVVGMGCRLPGDVKSPQEFWDMMINKRSGQMEKVPSTRFDIDAHFHENNDRPGSFAVKGGYFLHETLKEFDPNFFGVTPIEAMWMDPQQRKLLEVVYETFESAGLTLPELSGSNTAVFIASFTADFQQMAFKEPSFRHSLAATGVDPGIISNRISHVFNLRGPSIVVNTACSSSVYAMHNACNALRNKECAGAVVGGVNLVLTVDQHMNTAKLGVLSETSTCHTFDASADGYGRAEGVGAVYLKRLSDAIRDGDPIRGLLRSSATNNNGKVAGVGITHPNLEGQEAVIRHAYRRGGDLDPRLTGLFECHGTGTAVGDPLEVHAVSNAMNGLRTPKDGPLTIGAVKTNIGHSEAASGLSAIIKAILTVERGIVPPTKGVNNPNPAIDWKGWQVAVSHEAAPFPSNLPIKRVSVNSFGYGGTNAHVIVESADSLLTQPQTYKYALSENKHKRTRGKAKRNRPSLLLFSAHDNATLRRNIEAIGNAASAYDLLDLSYTLGERRTHFKSRGMVVASAASLKDAFKEDFSNFSFVEKKSSEGPTLGFVFTGQGAQWARMGAELMQYYPSFLRTIRYLDAALEDLDDAPDWTIEDLLLERPAYSRVDEAEFSQPLCTAIQIAIVNLLALWNVEPTITVGHSSGEIAAAYAAGLITSTEAIVAAYYRGKVVRSLEGGAMLAVGLSAEDAEPYVRGHNGKVVVACHNSTAGVTLSGDSDAIEAVRHELEGNGVFARLVKTNGKAYHSYHMSPVAAEYESLVRRAQDANITIDSPLRTDAIMFSSVYNRALSPDTVVDEQYWSANLTSPVLFNQAIQSIAKEYPNVDLLVEIGPHSAMSGPIRQIKAQCKLSNLNYLPSLTRNNDSAAAILKLAGELFMRGYDVNLSRVNSVEESSTSGKISVTSGNLIVDLPPYQWDKTKQYFAEARMSKEHRAPPFMRHDILGSLMFGASKAEPTWRNVLRIRDLAWLKDHSLGGEAVFPAAGYFSMAIEAVTQLNEISSNPVTISSYTLRDVSIKNALVTPDDDNGIEVLLNLRPSLHANTHKNSVWWDFNVSSINQEGHENDHMAGTIAINARPTRATAKPLPHFNQRASGRSWNQALRNVGFDYGPTFQDMDDIRFDGKTYAAVSKTALRTTVDGIVGESRHILHPACVDSCLQLLIVSIYAGRTSAMPCGAVPIQVDEISIWVPTAEQLANSEAQAFSWIDKRGVRSFVGGNQLVASDGKVVMEITDMRCSLYEAAVPQRDSEPTKPRTYGQMEWKRDLDDVIATMSTDVSVVDFLELAEFKQPGQKMLDLDGSYAAEVLARSPDVNIILSPEQDDKNQALKSHSFDLVICPSASHDALLNCREMLAAGGRAIIISDKPMLESEAGFSGIEYVSDSYFTATVSEETTKESTEATKSVQLIYRGGNSEREPLVGSITDDLASHGYSVATAQIDDANLTIAENVLMLADIHRPLLVDITEAEFHGLQKVTNGAKNLLWVTAGGLMDGTAPEYNMTAGLTRSLRSEQVTLNIVTVDFDSRRGGISAARIAQMMRVHTQGSITEREYCIKDGLTYISRLGFDDLLNAKYCVDESNLNQKLFDPAEPLVGKIQSSKVVFEADTRVKQPLGDDDVEVQVRISGLNKEDTLSINGTDYPTEFSHEIGGVVTRVGKGVSRFNAGDWVAGFSFDKFATFQRVSQNLLQKLDTKADATAVASLPMAFGAALFGLKNSAVVKKGESVLILPGSGFAGHAAVQITGLLGGKAFIGASGSANADAIASRYGLPRDRVVSLTDLENSRSGSSALYEFDVIFSSGWVDPTIAREMWRHIAPLGRFVDCGRKNVLSRTTLDTIPVHRGASYLSFDMLELYAYRQDVLAELLESIAKLYTGGSISPLYSETKHIADINDAVSSFSDAWTSPKICLLHEIGDASVRADVDRTVREVDPSRPIRGVIHAAMVLRDGLFHNMPFRSWTESTAPKVMGAMNLHKALANEPLDFFVMTSSISGLLGTPAQSNYAAGNTYMDALARHRIAQGKHAASIVIPMVLGVGVVAENIELESSLKRKGMYGIDEQSLMAAFETAILEQNDGARAKLDHLVAGFDPSLLAAAISEAGDDVDSFWTVDPRFRAVVQAMKGGNSGGESGETLLSLLKSGDVAGEQAMSTIATHMASKLSRMLMLELDDVSVTEGSIASYGIDSMIGAELRTWIFKEFGVDVPFQQLLGAGLTITKFAELVCVKHGIHVA</sequence>
<dbReference type="EMBL" id="JAPESX010001126">
    <property type="protein sequence ID" value="KAJ8117147.1"/>
    <property type="molecule type" value="Genomic_DNA"/>
</dbReference>
<gene>
    <name evidence="1" type="ORF">ONZ43_g4275</name>
</gene>
<proteinExistence type="predicted"/>
<evidence type="ECO:0000313" key="1">
    <source>
        <dbReference type="EMBL" id="KAJ8117147.1"/>
    </source>
</evidence>